<organism evidence="1 2">
    <name type="scientific">Eumeta variegata</name>
    <name type="common">Bagworm moth</name>
    <name type="synonym">Eumeta japonica</name>
    <dbReference type="NCBI Taxonomy" id="151549"/>
    <lineage>
        <taxon>Eukaryota</taxon>
        <taxon>Metazoa</taxon>
        <taxon>Ecdysozoa</taxon>
        <taxon>Arthropoda</taxon>
        <taxon>Hexapoda</taxon>
        <taxon>Insecta</taxon>
        <taxon>Pterygota</taxon>
        <taxon>Neoptera</taxon>
        <taxon>Endopterygota</taxon>
        <taxon>Lepidoptera</taxon>
        <taxon>Glossata</taxon>
        <taxon>Ditrysia</taxon>
        <taxon>Tineoidea</taxon>
        <taxon>Psychidae</taxon>
        <taxon>Oiketicinae</taxon>
        <taxon>Eumeta</taxon>
    </lineage>
</organism>
<name>A0A4C1VZZ9_EUMVA</name>
<gene>
    <name evidence="1" type="ORF">EVAR_31624_1</name>
</gene>
<comment type="caution">
    <text evidence="1">The sequence shown here is derived from an EMBL/GenBank/DDBJ whole genome shotgun (WGS) entry which is preliminary data.</text>
</comment>
<proteinExistence type="predicted"/>
<evidence type="ECO:0000313" key="1">
    <source>
        <dbReference type="EMBL" id="GBP44180.1"/>
    </source>
</evidence>
<dbReference type="Proteomes" id="UP000299102">
    <property type="component" value="Unassembled WGS sequence"/>
</dbReference>
<dbReference type="EMBL" id="BGZK01000448">
    <property type="protein sequence ID" value="GBP44180.1"/>
    <property type="molecule type" value="Genomic_DNA"/>
</dbReference>
<sequence>MYKLQALITGGSGPYRVSGPSRALRAETMTITLPHQISIRLEKLSFAGKCLGYVADRCGLRADNEKAINVDDLSARTCDTTAQVPITERRRAASHVLRWTIHDLWDLERAGQYKTLGNSYQTNVHNLP</sequence>
<protein>
    <submittedName>
        <fullName evidence="1">Uncharacterized protein</fullName>
    </submittedName>
</protein>
<evidence type="ECO:0000313" key="2">
    <source>
        <dbReference type="Proteomes" id="UP000299102"/>
    </source>
</evidence>
<reference evidence="1 2" key="1">
    <citation type="journal article" date="2019" name="Commun. Biol.">
        <title>The bagworm genome reveals a unique fibroin gene that provides high tensile strength.</title>
        <authorList>
            <person name="Kono N."/>
            <person name="Nakamura H."/>
            <person name="Ohtoshi R."/>
            <person name="Tomita M."/>
            <person name="Numata K."/>
            <person name="Arakawa K."/>
        </authorList>
    </citation>
    <scope>NUCLEOTIDE SEQUENCE [LARGE SCALE GENOMIC DNA]</scope>
</reference>
<dbReference type="AlphaFoldDB" id="A0A4C1VZZ9"/>
<keyword evidence="2" id="KW-1185">Reference proteome</keyword>
<accession>A0A4C1VZZ9</accession>